<name>A0ABV9RZ57_9PSEU</name>
<keyword evidence="3" id="KW-1185">Reference proteome</keyword>
<organism evidence="2 3">
    <name type="scientific">Actinophytocola glycyrrhizae</name>
    <dbReference type="NCBI Taxonomy" id="2044873"/>
    <lineage>
        <taxon>Bacteria</taxon>
        <taxon>Bacillati</taxon>
        <taxon>Actinomycetota</taxon>
        <taxon>Actinomycetes</taxon>
        <taxon>Pseudonocardiales</taxon>
        <taxon>Pseudonocardiaceae</taxon>
    </lineage>
</organism>
<feature type="region of interest" description="Disordered" evidence="1">
    <location>
        <begin position="1"/>
        <end position="57"/>
    </location>
</feature>
<proteinExistence type="predicted"/>
<feature type="compositionally biased region" description="Low complexity" evidence="1">
    <location>
        <begin position="9"/>
        <end position="20"/>
    </location>
</feature>
<reference evidence="3" key="1">
    <citation type="journal article" date="2019" name="Int. J. Syst. Evol. Microbiol.">
        <title>The Global Catalogue of Microorganisms (GCM) 10K type strain sequencing project: providing services to taxonomists for standard genome sequencing and annotation.</title>
        <authorList>
            <consortium name="The Broad Institute Genomics Platform"/>
            <consortium name="The Broad Institute Genome Sequencing Center for Infectious Disease"/>
            <person name="Wu L."/>
            <person name="Ma J."/>
        </authorList>
    </citation>
    <scope>NUCLEOTIDE SEQUENCE [LARGE SCALE GENOMIC DNA]</scope>
    <source>
        <strain evidence="3">ZS-22-S1</strain>
    </source>
</reference>
<evidence type="ECO:0000313" key="2">
    <source>
        <dbReference type="EMBL" id="MFC4853963.1"/>
    </source>
</evidence>
<evidence type="ECO:0000256" key="1">
    <source>
        <dbReference type="SAM" id="MobiDB-lite"/>
    </source>
</evidence>
<dbReference type="Proteomes" id="UP001595859">
    <property type="component" value="Unassembled WGS sequence"/>
</dbReference>
<dbReference type="EMBL" id="JBHSIS010000005">
    <property type="protein sequence ID" value="MFC4853963.1"/>
    <property type="molecule type" value="Genomic_DNA"/>
</dbReference>
<protein>
    <submittedName>
        <fullName evidence="2">Uncharacterized protein</fullName>
    </submittedName>
</protein>
<dbReference type="RefSeq" id="WP_378055925.1">
    <property type="nucleotide sequence ID" value="NZ_JBHSIS010000005.1"/>
</dbReference>
<evidence type="ECO:0000313" key="3">
    <source>
        <dbReference type="Proteomes" id="UP001595859"/>
    </source>
</evidence>
<comment type="caution">
    <text evidence="2">The sequence shown here is derived from an EMBL/GenBank/DDBJ whole genome shotgun (WGS) entry which is preliminary data.</text>
</comment>
<gene>
    <name evidence="2" type="ORF">ACFPCV_10650</name>
</gene>
<sequence>MTHDATHQPTAEPSAPTAAAVGDEPTQRIPHALIAALDTPPTAVDNSVDNGEWKGGS</sequence>
<accession>A0ABV9RZ57</accession>